<dbReference type="EMBL" id="CBUH010000169">
    <property type="protein sequence ID" value="CDI43274.1"/>
    <property type="molecule type" value="Genomic_DNA"/>
</dbReference>
<sequence length="22" mass="2440">MSGIEPGYKVPAIATVKKKFFQ</sequence>
<accession>U4QMN5</accession>
<protein>
    <submittedName>
        <fullName evidence="1">Uncharacterized protein</fullName>
    </submittedName>
</protein>
<evidence type="ECO:0000313" key="2">
    <source>
        <dbReference type="EMBL" id="CDI43356.1"/>
    </source>
</evidence>
<reference evidence="1 3" key="1">
    <citation type="submission" date="2013-09" db="EMBL/GenBank/DDBJ databases">
        <title>Draft Genome Sequence of five Lactobacillus helveticus strains CIRM-BIA 101T, 103, 104, 951 and 953 isolated from milk product.</title>
        <authorList>
            <person name="Valence F."/>
            <person name="Chuat V."/>
            <person name="Ma L."/>
            <person name="Creno S."/>
            <person name="Falentin H."/>
            <person name="Lortal S."/>
            <person name="Bizet C."/>
            <person name="Clermont D."/>
            <person name="Loux V."/>
            <person name="Bouchier C."/>
            <person name="Cousin S."/>
        </authorList>
    </citation>
    <scope>NUCLEOTIDE SEQUENCE [LARGE SCALE GENOMIC DNA]</scope>
    <source>
        <strain evidence="1 3">CIRM-BIA 953</strain>
    </source>
</reference>
<proteinExistence type="predicted"/>
<organism evidence="1 3">
    <name type="scientific">Lactobacillus helveticus CIRM-BIA 953</name>
    <dbReference type="NCBI Taxonomy" id="1226335"/>
    <lineage>
        <taxon>Bacteria</taxon>
        <taxon>Bacillati</taxon>
        <taxon>Bacillota</taxon>
        <taxon>Bacilli</taxon>
        <taxon>Lactobacillales</taxon>
        <taxon>Lactobacillaceae</taxon>
        <taxon>Lactobacillus</taxon>
    </lineage>
</organism>
<dbReference type="AlphaFoldDB" id="U4QMN5"/>
<comment type="caution">
    <text evidence="1">The sequence shown here is derived from an EMBL/GenBank/DDBJ whole genome shotgun (WGS) entry which is preliminary data.</text>
</comment>
<gene>
    <name evidence="1" type="ORF">LHCIRMBIA953_02543</name>
    <name evidence="2" type="ORF">LHCIRMBIA953_02627</name>
</gene>
<evidence type="ECO:0000313" key="3">
    <source>
        <dbReference type="Proteomes" id="UP000017243"/>
    </source>
</evidence>
<dbReference type="EMBL" id="CBUH010000169">
    <property type="protein sequence ID" value="CDI43356.1"/>
    <property type="molecule type" value="Genomic_DNA"/>
</dbReference>
<dbReference type="Proteomes" id="UP000017243">
    <property type="component" value="Unassembled WGS sequence"/>
</dbReference>
<evidence type="ECO:0000313" key="1">
    <source>
        <dbReference type="EMBL" id="CDI43274.1"/>
    </source>
</evidence>
<name>U4QMN5_LACHE</name>